<protein>
    <submittedName>
        <fullName evidence="1">Uncharacterized protein</fullName>
    </submittedName>
</protein>
<evidence type="ECO:0000313" key="2">
    <source>
        <dbReference type="Proteomes" id="UP000466997"/>
    </source>
</evidence>
<evidence type="ECO:0000313" key="1">
    <source>
        <dbReference type="EMBL" id="BBX11711.1"/>
    </source>
</evidence>
<reference evidence="1 2" key="1">
    <citation type="journal article" date="2019" name="Emerg. Microbes Infect.">
        <title>Comprehensive subspecies identification of 175 nontuberculous mycobacteria species based on 7547 genomic profiles.</title>
        <authorList>
            <person name="Matsumoto Y."/>
            <person name="Kinjo T."/>
            <person name="Motooka D."/>
            <person name="Nabeya D."/>
            <person name="Jung N."/>
            <person name="Uechi K."/>
            <person name="Horii T."/>
            <person name="Iida T."/>
            <person name="Fujita J."/>
            <person name="Nakamura S."/>
        </authorList>
    </citation>
    <scope>NUCLEOTIDE SEQUENCE [LARGE SCALE GENOMIC DNA]</scope>
    <source>
        <strain evidence="1 2">JCM 6391</strain>
    </source>
</reference>
<proteinExistence type="predicted"/>
<gene>
    <name evidence="1" type="ORF">MNVM_07920</name>
</gene>
<sequence length="50" mass="5218">MTVTTLGIPAQGKAEEIIGNSRECGGLTVASFPVDRLTAATAVDEFHQVD</sequence>
<dbReference type="Proteomes" id="UP000466997">
    <property type="component" value="Chromosome"/>
</dbReference>
<organism evidence="1 2">
    <name type="scientific">Mycobacterium novum</name>
    <dbReference type="NCBI Taxonomy" id="2492438"/>
    <lineage>
        <taxon>Bacteria</taxon>
        <taxon>Bacillati</taxon>
        <taxon>Actinomycetota</taxon>
        <taxon>Actinomycetes</taxon>
        <taxon>Mycobacteriales</taxon>
        <taxon>Mycobacteriaceae</taxon>
        <taxon>Mycobacterium</taxon>
    </lineage>
</organism>
<dbReference type="KEGG" id="mnm:MNVM_07920"/>
<dbReference type="EMBL" id="AP022562">
    <property type="protein sequence ID" value="BBX11711.1"/>
    <property type="molecule type" value="Genomic_DNA"/>
</dbReference>
<dbReference type="AlphaFoldDB" id="A0A7I7JKG8"/>
<keyword evidence="2" id="KW-1185">Reference proteome</keyword>
<accession>A0A7I7JKG8</accession>
<name>A0A7I7JKG8_9MYCO</name>